<organism evidence="4">
    <name type="scientific">Odontella aurita</name>
    <dbReference type="NCBI Taxonomy" id="265563"/>
    <lineage>
        <taxon>Eukaryota</taxon>
        <taxon>Sar</taxon>
        <taxon>Stramenopiles</taxon>
        <taxon>Ochrophyta</taxon>
        <taxon>Bacillariophyta</taxon>
        <taxon>Mediophyceae</taxon>
        <taxon>Biddulphiophycidae</taxon>
        <taxon>Eupodiscales</taxon>
        <taxon>Odontellaceae</taxon>
        <taxon>Odontella</taxon>
    </lineage>
</organism>
<name>A0A7S4JQM0_9STRA</name>
<gene>
    <name evidence="4" type="ORF">OAUR00152_LOCUS32006</name>
</gene>
<dbReference type="GO" id="GO:0005829">
    <property type="term" value="C:cytosol"/>
    <property type="evidence" value="ECO:0007669"/>
    <property type="project" value="TreeGrafter"/>
</dbReference>
<reference evidence="4" key="1">
    <citation type="submission" date="2021-01" db="EMBL/GenBank/DDBJ databases">
        <authorList>
            <person name="Corre E."/>
            <person name="Pelletier E."/>
            <person name="Niang G."/>
            <person name="Scheremetjew M."/>
            <person name="Finn R."/>
            <person name="Kale V."/>
            <person name="Holt S."/>
            <person name="Cochrane G."/>
            <person name="Meng A."/>
            <person name="Brown T."/>
            <person name="Cohen L."/>
        </authorList>
    </citation>
    <scope>NUCLEOTIDE SEQUENCE</scope>
    <source>
        <strain evidence="4">Isolate 1302-5</strain>
    </source>
</reference>
<dbReference type="PANTHER" id="PTHR11772:SF46">
    <property type="entry name" value="ASPARAGINE SYNTHETASE DOMAIN-CONTAINING PROTEIN"/>
    <property type="match status" value="1"/>
</dbReference>
<protein>
    <recommendedName>
        <fullName evidence="3">Asparagine synthetase domain-containing protein</fullName>
    </recommendedName>
</protein>
<dbReference type="InterPro" id="IPR001962">
    <property type="entry name" value="Asn_synthase"/>
</dbReference>
<evidence type="ECO:0000256" key="2">
    <source>
        <dbReference type="ARBA" id="ARBA00022840"/>
    </source>
</evidence>
<keyword evidence="2" id="KW-0067">ATP-binding</keyword>
<dbReference type="GO" id="GO:0006529">
    <property type="term" value="P:asparagine biosynthetic process"/>
    <property type="evidence" value="ECO:0007669"/>
    <property type="project" value="InterPro"/>
</dbReference>
<evidence type="ECO:0000313" key="4">
    <source>
        <dbReference type="EMBL" id="CAE2271033.1"/>
    </source>
</evidence>
<keyword evidence="1" id="KW-0547">Nucleotide-binding</keyword>
<sequence>MSNSGGGGRDDDDHQNKVASFRTVFESSLSDIAARTDPSTRCIVLSGGVDTCAILSAARELGIAFGGALTVITGDDSPDGGFSAACAAEHGIPHHVVRLTSDELVAQYLPEVVELLRIYNGMLIRNSLVIAAVFKKAAELGFKDAVVGDGADELFGGYSFMWAHKDPAAWREKRDSMCAKWTFSTEELAGKYGIASHSPYCETKTKDWAIANTERWDCIGTRPIRLVYGGEFAELETGKIILREAYDTVSSWRRKDPIEVGSGVTVIGHDPYWKERISDDEFESESKSLLERGYIIDRKEQLANFRAFEEIFGTDGIECGRKRLSIGRGCVGCCFEIGDALFCHMCGAYPAQRSVVEGTAVDADADAAESG</sequence>
<dbReference type="Pfam" id="PF00733">
    <property type="entry name" value="Asn_synthase"/>
    <property type="match status" value="1"/>
</dbReference>
<dbReference type="SUPFAM" id="SSF52402">
    <property type="entry name" value="Adenine nucleotide alpha hydrolases-like"/>
    <property type="match status" value="1"/>
</dbReference>
<dbReference type="GO" id="GO:0004066">
    <property type="term" value="F:asparagine synthase (glutamine-hydrolyzing) activity"/>
    <property type="evidence" value="ECO:0007669"/>
    <property type="project" value="InterPro"/>
</dbReference>
<dbReference type="InterPro" id="IPR014729">
    <property type="entry name" value="Rossmann-like_a/b/a_fold"/>
</dbReference>
<proteinExistence type="predicted"/>
<dbReference type="EMBL" id="HBKQ01046414">
    <property type="protein sequence ID" value="CAE2271033.1"/>
    <property type="molecule type" value="Transcribed_RNA"/>
</dbReference>
<dbReference type="Gene3D" id="3.40.50.620">
    <property type="entry name" value="HUPs"/>
    <property type="match status" value="1"/>
</dbReference>
<dbReference type="InterPro" id="IPR050795">
    <property type="entry name" value="Asn_Synthetase"/>
</dbReference>
<feature type="domain" description="Asparagine synthetase" evidence="3">
    <location>
        <begin position="42"/>
        <end position="173"/>
    </location>
</feature>
<accession>A0A7S4JQM0</accession>
<dbReference type="CDD" id="cd01991">
    <property type="entry name" value="Asn_synthase_B_C"/>
    <property type="match status" value="1"/>
</dbReference>
<dbReference type="GO" id="GO:0005524">
    <property type="term" value="F:ATP binding"/>
    <property type="evidence" value="ECO:0007669"/>
    <property type="project" value="UniProtKB-KW"/>
</dbReference>
<dbReference type="PANTHER" id="PTHR11772">
    <property type="entry name" value="ASPARAGINE SYNTHETASE"/>
    <property type="match status" value="1"/>
</dbReference>
<evidence type="ECO:0000256" key="1">
    <source>
        <dbReference type="ARBA" id="ARBA00022741"/>
    </source>
</evidence>
<evidence type="ECO:0000259" key="3">
    <source>
        <dbReference type="Pfam" id="PF00733"/>
    </source>
</evidence>
<dbReference type="AlphaFoldDB" id="A0A7S4JQM0"/>